<accession>A0A1E7Q688</accession>
<dbReference type="SUPFAM" id="SSF46785">
    <property type="entry name" value="Winged helix' DNA-binding domain"/>
    <property type="match status" value="1"/>
</dbReference>
<dbReference type="PANTHER" id="PTHR44846">
    <property type="entry name" value="MANNOSYL-D-GLYCERATE TRANSPORT/METABOLISM SYSTEM REPRESSOR MNGR-RELATED"/>
    <property type="match status" value="1"/>
</dbReference>
<dbReference type="InterPro" id="IPR050679">
    <property type="entry name" value="Bact_HTH_transcr_reg"/>
</dbReference>
<dbReference type="InterPro" id="IPR036388">
    <property type="entry name" value="WH-like_DNA-bd_sf"/>
</dbReference>
<evidence type="ECO:0000313" key="5">
    <source>
        <dbReference type="EMBL" id="OEY69704.1"/>
    </source>
</evidence>
<proteinExistence type="predicted"/>
<gene>
    <name evidence="5" type="ORF">BI198_09135</name>
</gene>
<evidence type="ECO:0000259" key="4">
    <source>
        <dbReference type="PROSITE" id="PS50949"/>
    </source>
</evidence>
<feature type="domain" description="HTH gntR-type" evidence="4">
    <location>
        <begin position="21"/>
        <end position="89"/>
    </location>
</feature>
<dbReference type="SUPFAM" id="SSF64288">
    <property type="entry name" value="Chorismate lyase-like"/>
    <property type="match status" value="1"/>
</dbReference>
<dbReference type="PROSITE" id="PS50949">
    <property type="entry name" value="HTH_GNTR"/>
    <property type="match status" value="1"/>
</dbReference>
<dbReference type="STRING" id="1628148.BI198_09135"/>
<evidence type="ECO:0000256" key="1">
    <source>
        <dbReference type="ARBA" id="ARBA00023015"/>
    </source>
</evidence>
<dbReference type="InterPro" id="IPR000524">
    <property type="entry name" value="Tscrpt_reg_HTH_GntR"/>
</dbReference>
<dbReference type="GO" id="GO:0003700">
    <property type="term" value="F:DNA-binding transcription factor activity"/>
    <property type="evidence" value="ECO:0007669"/>
    <property type="project" value="InterPro"/>
</dbReference>
<dbReference type="RefSeq" id="WP_070049274.1">
    <property type="nucleotide sequence ID" value="NZ_CBCSDO010000004.1"/>
</dbReference>
<keyword evidence="6" id="KW-1185">Reference proteome</keyword>
<evidence type="ECO:0000313" key="6">
    <source>
        <dbReference type="Proteomes" id="UP000242258"/>
    </source>
</evidence>
<dbReference type="GO" id="GO:0003677">
    <property type="term" value="F:DNA binding"/>
    <property type="evidence" value="ECO:0007669"/>
    <property type="project" value="UniProtKB-KW"/>
</dbReference>
<dbReference type="Pfam" id="PF07702">
    <property type="entry name" value="UTRA"/>
    <property type="match status" value="1"/>
</dbReference>
<protein>
    <submittedName>
        <fullName evidence="5">GntR family transcriptional regulator</fullName>
    </submittedName>
</protein>
<dbReference type="EMBL" id="MKEK01000001">
    <property type="protein sequence ID" value="OEY69704.1"/>
    <property type="molecule type" value="Genomic_DNA"/>
</dbReference>
<keyword evidence="3" id="KW-0804">Transcription</keyword>
<dbReference type="CDD" id="cd07377">
    <property type="entry name" value="WHTH_GntR"/>
    <property type="match status" value="1"/>
</dbReference>
<organism evidence="5 6">
    <name type="scientific">Rheinheimera salexigens</name>
    <dbReference type="NCBI Taxonomy" id="1628148"/>
    <lineage>
        <taxon>Bacteria</taxon>
        <taxon>Pseudomonadati</taxon>
        <taxon>Pseudomonadota</taxon>
        <taxon>Gammaproteobacteria</taxon>
        <taxon>Chromatiales</taxon>
        <taxon>Chromatiaceae</taxon>
        <taxon>Rheinheimera</taxon>
    </lineage>
</organism>
<dbReference type="Gene3D" id="1.10.10.10">
    <property type="entry name" value="Winged helix-like DNA-binding domain superfamily/Winged helix DNA-binding domain"/>
    <property type="match status" value="1"/>
</dbReference>
<evidence type="ECO:0000256" key="2">
    <source>
        <dbReference type="ARBA" id="ARBA00023125"/>
    </source>
</evidence>
<dbReference type="SMART" id="SM00866">
    <property type="entry name" value="UTRA"/>
    <property type="match status" value="1"/>
</dbReference>
<comment type="caution">
    <text evidence="5">The sequence shown here is derived from an EMBL/GenBank/DDBJ whole genome shotgun (WGS) entry which is preliminary data.</text>
</comment>
<keyword evidence="2" id="KW-0238">DNA-binding</keyword>
<dbReference type="InterPro" id="IPR028978">
    <property type="entry name" value="Chorismate_lyase_/UTRA_dom_sf"/>
</dbReference>
<dbReference type="Proteomes" id="UP000242258">
    <property type="component" value="Unassembled WGS sequence"/>
</dbReference>
<dbReference type="InterPro" id="IPR011663">
    <property type="entry name" value="UTRA"/>
</dbReference>
<dbReference type="SMART" id="SM00345">
    <property type="entry name" value="HTH_GNTR"/>
    <property type="match status" value="1"/>
</dbReference>
<dbReference type="OrthoDB" id="7173258at2"/>
<dbReference type="Gene3D" id="3.40.1410.10">
    <property type="entry name" value="Chorismate lyase-like"/>
    <property type="match status" value="1"/>
</dbReference>
<reference evidence="6" key="1">
    <citation type="submission" date="2016-09" db="EMBL/GenBank/DDBJ databases">
        <authorList>
            <person name="Wan X."/>
            <person name="Hou S."/>
        </authorList>
    </citation>
    <scope>NUCLEOTIDE SEQUENCE [LARGE SCALE GENOMIC DNA]</scope>
    <source>
        <strain evidence="6">KH87</strain>
    </source>
</reference>
<dbReference type="PANTHER" id="PTHR44846:SF1">
    <property type="entry name" value="MANNOSYL-D-GLYCERATE TRANSPORT_METABOLISM SYSTEM REPRESSOR MNGR-RELATED"/>
    <property type="match status" value="1"/>
</dbReference>
<dbReference type="PRINTS" id="PR00035">
    <property type="entry name" value="HTHGNTR"/>
</dbReference>
<sequence length="255" mass="29168">MSLDSQFSFLTDTTLSDSSPTPLYYQLYKLLKQNILNGTLDDGMQLPTELQLSKKFDISRITAKRALDELSAEGLVARKRAKGTHVTHKYEPKPIKAPLIGMLQELEFLGQHSHAKLLDTAFTLPPKEIAAEFKLKDTETLLQMKRVRSRGKDKEIFAYYSSWSKGLDNHIDKDMLESTTRLQIFEMNGIDIKHVKQMLSAEAASVEIAKALDVEPGFPLLTLIRRSFDNNGNLVDYLHARYHPERFQYYMDLTP</sequence>
<dbReference type="InterPro" id="IPR036390">
    <property type="entry name" value="WH_DNA-bd_sf"/>
</dbReference>
<dbReference type="GO" id="GO:0045892">
    <property type="term" value="P:negative regulation of DNA-templated transcription"/>
    <property type="evidence" value="ECO:0007669"/>
    <property type="project" value="TreeGrafter"/>
</dbReference>
<dbReference type="AlphaFoldDB" id="A0A1E7Q688"/>
<evidence type="ECO:0000256" key="3">
    <source>
        <dbReference type="ARBA" id="ARBA00023163"/>
    </source>
</evidence>
<dbReference type="Pfam" id="PF00392">
    <property type="entry name" value="GntR"/>
    <property type="match status" value="1"/>
</dbReference>
<keyword evidence="1" id="KW-0805">Transcription regulation</keyword>
<name>A0A1E7Q688_9GAMM</name>